<keyword evidence="2" id="KW-0732">Signal</keyword>
<reference evidence="4" key="1">
    <citation type="submission" date="2023-07" db="EMBL/GenBank/DDBJ databases">
        <title>Gilvimarinus algae sp. nov., isolated from the surface of Kelp.</title>
        <authorList>
            <person name="Sun Y.Y."/>
            <person name="Gong Y."/>
            <person name="Du Z.J."/>
        </authorList>
    </citation>
    <scope>NUCLEOTIDE SEQUENCE</scope>
    <source>
        <strain evidence="4">SDUM040014</strain>
    </source>
</reference>
<dbReference type="SUPFAM" id="SSF63829">
    <property type="entry name" value="Calcium-dependent phosphotriesterase"/>
    <property type="match status" value="1"/>
</dbReference>
<proteinExistence type="predicted"/>
<protein>
    <submittedName>
        <fullName evidence="4">Cellulose binding domain-containing protein</fullName>
    </submittedName>
</protein>
<dbReference type="InterPro" id="IPR008965">
    <property type="entry name" value="CBM2/CBM3_carb-bd_dom_sf"/>
</dbReference>
<sequence length="533" mass="58158">MKTVLTLSTAIAATFIMAASNALTVDQQQTDIDASKSFTSYSIAQSFTPTADAIKAIDLNMLDGSSLSVGGTAFITLHLDDPENEAIAETEPVFLEDCFNFSEGPGCGLGGGSSTTVTFEFSENISLNIGQTYVFSIHANDDLFFNVAYSYDNTYDSGTLYVDGISQPEDLAFKTYAPEATINPEDDTVLISSENTIYKYSYSGELLETIPVPEFGQWENARDIIPFSDTEIAVFNGQFNPNLSNFNGDTWIHRAFEGWSIAGNATYGGIAADERYIYLTDMMTYNGGEAKGVVRYDRELDLFERFLTNYQFVDITMGEDGLLYGLQNVYGDLLVINPNSMSIENTLDLGHSSSSRATVADKKGAIYLAGWDGVISKFDQEGNFLSSVLTASAFSDIDIRGNHILVSSVYEEQVLLYTTDLNYVSSFPASGNYIFAAFSYLEPQVQEPEPEVKAELAVSSDWNSGYCGNIVLTNTTDESQVWNVALDIDGTISSLWNGNWNQNGSTLMVSGLSWNGVLQPGQTNASVGFCANR</sequence>
<evidence type="ECO:0000256" key="2">
    <source>
        <dbReference type="SAM" id="SignalP"/>
    </source>
</evidence>
<keyword evidence="1" id="KW-1015">Disulfide bond</keyword>
<comment type="caution">
    <text evidence="4">The sequence shown here is derived from an EMBL/GenBank/DDBJ whole genome shotgun (WGS) entry which is preliminary data.</text>
</comment>
<dbReference type="EMBL" id="JAULRT010000035">
    <property type="protein sequence ID" value="MDO3381613.1"/>
    <property type="molecule type" value="Genomic_DNA"/>
</dbReference>
<feature type="domain" description="CBM2" evidence="3">
    <location>
        <begin position="443"/>
        <end position="533"/>
    </location>
</feature>
<dbReference type="RefSeq" id="WP_302711746.1">
    <property type="nucleotide sequence ID" value="NZ_JAULRT010000035.1"/>
</dbReference>
<accession>A0ABT8TEV7</accession>
<dbReference type="InterPro" id="IPR001919">
    <property type="entry name" value="CBD2"/>
</dbReference>
<dbReference type="SUPFAM" id="SSF49384">
    <property type="entry name" value="Carbohydrate-binding domain"/>
    <property type="match status" value="1"/>
</dbReference>
<feature type="chain" id="PRO_5045211565" evidence="2">
    <location>
        <begin position="25"/>
        <end position="533"/>
    </location>
</feature>
<name>A0ABT8TEV7_9GAMM</name>
<organism evidence="4 5">
    <name type="scientific">Gilvimarinus algae</name>
    <dbReference type="NCBI Taxonomy" id="3058037"/>
    <lineage>
        <taxon>Bacteria</taxon>
        <taxon>Pseudomonadati</taxon>
        <taxon>Pseudomonadota</taxon>
        <taxon>Gammaproteobacteria</taxon>
        <taxon>Cellvibrionales</taxon>
        <taxon>Cellvibrionaceae</taxon>
        <taxon>Gilvimarinus</taxon>
    </lineage>
</organism>
<feature type="signal peptide" evidence="2">
    <location>
        <begin position="1"/>
        <end position="24"/>
    </location>
</feature>
<gene>
    <name evidence="4" type="ORF">QWI16_05460</name>
</gene>
<dbReference type="Pfam" id="PF00553">
    <property type="entry name" value="CBM_2"/>
    <property type="match status" value="1"/>
</dbReference>
<dbReference type="InterPro" id="IPR012291">
    <property type="entry name" value="CBM2_carb-bd_dom_sf"/>
</dbReference>
<evidence type="ECO:0000313" key="4">
    <source>
        <dbReference type="EMBL" id="MDO3381613.1"/>
    </source>
</evidence>
<dbReference type="Gene3D" id="2.60.40.290">
    <property type="match status" value="1"/>
</dbReference>
<keyword evidence="5" id="KW-1185">Reference proteome</keyword>
<evidence type="ECO:0000259" key="3">
    <source>
        <dbReference type="PROSITE" id="PS51173"/>
    </source>
</evidence>
<dbReference type="Proteomes" id="UP001168380">
    <property type="component" value="Unassembled WGS sequence"/>
</dbReference>
<evidence type="ECO:0000256" key="1">
    <source>
        <dbReference type="ARBA" id="ARBA00023157"/>
    </source>
</evidence>
<evidence type="ECO:0000313" key="5">
    <source>
        <dbReference type="Proteomes" id="UP001168380"/>
    </source>
</evidence>
<dbReference type="PROSITE" id="PS51173">
    <property type="entry name" value="CBM2"/>
    <property type="match status" value="1"/>
</dbReference>
<dbReference type="SMART" id="SM00637">
    <property type="entry name" value="CBD_II"/>
    <property type="match status" value="1"/>
</dbReference>